<keyword evidence="5" id="KW-0133">Cell shape</keyword>
<dbReference type="PANTHER" id="PTHR30474">
    <property type="entry name" value="CELL CYCLE PROTEIN"/>
    <property type="match status" value="1"/>
</dbReference>
<evidence type="ECO:0000256" key="13">
    <source>
        <dbReference type="ARBA" id="ARBA00041418"/>
    </source>
</evidence>
<keyword evidence="7 16" id="KW-1133">Transmembrane helix</keyword>
<dbReference type="GO" id="GO:0005886">
    <property type="term" value="C:plasma membrane"/>
    <property type="evidence" value="ECO:0007669"/>
    <property type="project" value="TreeGrafter"/>
</dbReference>
<dbReference type="PANTHER" id="PTHR30474:SF2">
    <property type="entry name" value="PEPTIDOGLYCAN GLYCOSYLTRANSFERASE FTSW-RELATED"/>
    <property type="match status" value="1"/>
</dbReference>
<comment type="caution">
    <text evidence="17">The sequence shown here is derived from an EMBL/GenBank/DDBJ whole genome shotgun (WGS) entry which is preliminary data.</text>
</comment>
<dbReference type="GO" id="GO:0008360">
    <property type="term" value="P:regulation of cell shape"/>
    <property type="evidence" value="ECO:0007669"/>
    <property type="project" value="UniProtKB-KW"/>
</dbReference>
<dbReference type="AlphaFoldDB" id="A0A3A4ZGC4"/>
<dbReference type="GO" id="GO:0009252">
    <property type="term" value="P:peptidoglycan biosynthetic process"/>
    <property type="evidence" value="ECO:0007669"/>
    <property type="project" value="UniProtKB-KW"/>
</dbReference>
<proteinExistence type="inferred from homology"/>
<protein>
    <recommendedName>
        <fullName evidence="12">Probable peptidoglycan glycosyltransferase FtsW</fullName>
        <ecNumber evidence="14">2.4.99.28</ecNumber>
    </recommendedName>
    <alternativeName>
        <fullName evidence="13">Cell division protein FtsW</fullName>
    </alternativeName>
    <alternativeName>
        <fullName evidence="10">Cell wall polymerase</fullName>
    </alternativeName>
    <alternativeName>
        <fullName evidence="9">Peptidoglycan polymerase</fullName>
    </alternativeName>
</protein>
<gene>
    <name evidence="17" type="ORF">C4561_00390</name>
</gene>
<dbReference type="GO" id="GO:0015648">
    <property type="term" value="F:lipid-linked peptidoglycan transporter activity"/>
    <property type="evidence" value="ECO:0007669"/>
    <property type="project" value="TreeGrafter"/>
</dbReference>
<feature type="transmembrane region" description="Helical" evidence="16">
    <location>
        <begin position="329"/>
        <end position="347"/>
    </location>
</feature>
<evidence type="ECO:0000256" key="8">
    <source>
        <dbReference type="ARBA" id="ARBA00023136"/>
    </source>
</evidence>
<evidence type="ECO:0000256" key="14">
    <source>
        <dbReference type="ARBA" id="ARBA00044770"/>
    </source>
</evidence>
<feature type="transmembrane region" description="Helical" evidence="16">
    <location>
        <begin position="300"/>
        <end position="317"/>
    </location>
</feature>
<dbReference type="EC" id="2.4.99.28" evidence="14"/>
<evidence type="ECO:0000256" key="16">
    <source>
        <dbReference type="SAM" id="Phobius"/>
    </source>
</evidence>
<evidence type="ECO:0000256" key="10">
    <source>
        <dbReference type="ARBA" id="ARBA00033270"/>
    </source>
</evidence>
<dbReference type="GO" id="GO:0008955">
    <property type="term" value="F:peptidoglycan glycosyltransferase activity"/>
    <property type="evidence" value="ECO:0007669"/>
    <property type="project" value="UniProtKB-EC"/>
</dbReference>
<evidence type="ECO:0000313" key="17">
    <source>
        <dbReference type="EMBL" id="RJR28082.1"/>
    </source>
</evidence>
<keyword evidence="2" id="KW-0328">Glycosyltransferase</keyword>
<feature type="transmembrane region" description="Helical" evidence="16">
    <location>
        <begin position="145"/>
        <end position="162"/>
    </location>
</feature>
<keyword evidence="8 16" id="KW-0472">Membrane</keyword>
<dbReference type="InterPro" id="IPR001182">
    <property type="entry name" value="FtsW/RodA"/>
</dbReference>
<evidence type="ECO:0000256" key="6">
    <source>
        <dbReference type="ARBA" id="ARBA00022984"/>
    </source>
</evidence>
<feature type="transmembrane region" description="Helical" evidence="16">
    <location>
        <begin position="367"/>
        <end position="387"/>
    </location>
</feature>
<keyword evidence="3" id="KW-0808">Transferase</keyword>
<evidence type="ECO:0000256" key="7">
    <source>
        <dbReference type="ARBA" id="ARBA00022989"/>
    </source>
</evidence>
<evidence type="ECO:0000313" key="18">
    <source>
        <dbReference type="Proteomes" id="UP000265540"/>
    </source>
</evidence>
<keyword evidence="4 16" id="KW-0812">Transmembrane</keyword>
<evidence type="ECO:0000256" key="3">
    <source>
        <dbReference type="ARBA" id="ARBA00022679"/>
    </source>
</evidence>
<comment type="catalytic activity">
    <reaction evidence="15">
        <text>[GlcNAc-(1-&gt;4)-Mur2Ac(oyl-L-Ala-gamma-D-Glu-L-Lys-D-Ala-D-Ala)](n)-di-trans,octa-cis-undecaprenyl diphosphate + beta-D-GlcNAc-(1-&gt;4)-Mur2Ac(oyl-L-Ala-gamma-D-Glu-L-Lys-D-Ala-D-Ala)-di-trans,octa-cis-undecaprenyl diphosphate = [GlcNAc-(1-&gt;4)-Mur2Ac(oyl-L-Ala-gamma-D-Glu-L-Lys-D-Ala-D-Ala)](n+1)-di-trans,octa-cis-undecaprenyl diphosphate + di-trans,octa-cis-undecaprenyl diphosphate + H(+)</text>
        <dbReference type="Rhea" id="RHEA:23708"/>
        <dbReference type="Rhea" id="RHEA-COMP:9602"/>
        <dbReference type="Rhea" id="RHEA-COMP:9603"/>
        <dbReference type="ChEBI" id="CHEBI:15378"/>
        <dbReference type="ChEBI" id="CHEBI:58405"/>
        <dbReference type="ChEBI" id="CHEBI:60033"/>
        <dbReference type="ChEBI" id="CHEBI:78435"/>
        <dbReference type="EC" id="2.4.99.28"/>
    </reaction>
</comment>
<keyword evidence="17" id="KW-0131">Cell cycle</keyword>
<dbReference type="Pfam" id="PF01098">
    <property type="entry name" value="FTSW_RODA_SPOVE"/>
    <property type="match status" value="1"/>
</dbReference>
<evidence type="ECO:0000256" key="2">
    <source>
        <dbReference type="ARBA" id="ARBA00022676"/>
    </source>
</evidence>
<evidence type="ECO:0000256" key="15">
    <source>
        <dbReference type="ARBA" id="ARBA00049902"/>
    </source>
</evidence>
<name>A0A3A4ZGC4_UNCKA</name>
<dbReference type="EMBL" id="QZJF01000004">
    <property type="protein sequence ID" value="RJR28082.1"/>
    <property type="molecule type" value="Genomic_DNA"/>
</dbReference>
<dbReference type="Proteomes" id="UP000265540">
    <property type="component" value="Unassembled WGS sequence"/>
</dbReference>
<comment type="subcellular location">
    <subcellularLocation>
        <location evidence="1">Membrane</location>
        <topology evidence="1">Multi-pass membrane protein</topology>
    </subcellularLocation>
</comment>
<evidence type="ECO:0000256" key="11">
    <source>
        <dbReference type="ARBA" id="ARBA00038053"/>
    </source>
</evidence>
<evidence type="ECO:0000256" key="9">
    <source>
        <dbReference type="ARBA" id="ARBA00032370"/>
    </source>
</evidence>
<dbReference type="GO" id="GO:0032153">
    <property type="term" value="C:cell division site"/>
    <property type="evidence" value="ECO:0007669"/>
    <property type="project" value="TreeGrafter"/>
</dbReference>
<feature type="transmembrane region" description="Helical" evidence="16">
    <location>
        <begin position="53"/>
        <end position="72"/>
    </location>
</feature>
<keyword evidence="17" id="KW-0132">Cell division</keyword>
<evidence type="ECO:0000256" key="5">
    <source>
        <dbReference type="ARBA" id="ARBA00022960"/>
    </source>
</evidence>
<feature type="transmembrane region" description="Helical" evidence="16">
    <location>
        <begin position="213"/>
        <end position="233"/>
    </location>
</feature>
<accession>A0A3A4ZGC4</accession>
<keyword evidence="6" id="KW-0573">Peptidoglycan synthesis</keyword>
<evidence type="ECO:0000256" key="1">
    <source>
        <dbReference type="ARBA" id="ARBA00004141"/>
    </source>
</evidence>
<evidence type="ECO:0000256" key="4">
    <source>
        <dbReference type="ARBA" id="ARBA00022692"/>
    </source>
</evidence>
<dbReference type="GO" id="GO:0051301">
    <property type="term" value="P:cell division"/>
    <property type="evidence" value="ECO:0007669"/>
    <property type="project" value="UniProtKB-KW"/>
</dbReference>
<comment type="similarity">
    <text evidence="11">Belongs to the SEDS family. FtsW subfamily.</text>
</comment>
<feature type="transmembrane region" description="Helical" evidence="16">
    <location>
        <begin position="20"/>
        <end position="41"/>
    </location>
</feature>
<evidence type="ECO:0000256" key="12">
    <source>
        <dbReference type="ARBA" id="ARBA00041185"/>
    </source>
</evidence>
<reference evidence="17 18" key="1">
    <citation type="journal article" date="2017" name="ISME J.">
        <title>Energy and carbon metabolisms in a deep terrestrial subsurface fluid microbial community.</title>
        <authorList>
            <person name="Momper L."/>
            <person name="Jungbluth S.P."/>
            <person name="Lee M.D."/>
            <person name="Amend J.P."/>
        </authorList>
    </citation>
    <scope>NUCLEOTIDE SEQUENCE [LARGE SCALE GENOMIC DNA]</scope>
    <source>
        <strain evidence="17">SURF_46</strain>
    </source>
</reference>
<feature type="transmembrane region" description="Helical" evidence="16">
    <location>
        <begin position="191"/>
        <end position="206"/>
    </location>
</feature>
<feature type="transmembrane region" description="Helical" evidence="16">
    <location>
        <begin position="84"/>
        <end position="103"/>
    </location>
</feature>
<organism evidence="17 18">
    <name type="scientific">candidate division WWE3 bacterium</name>
    <dbReference type="NCBI Taxonomy" id="2053526"/>
    <lineage>
        <taxon>Bacteria</taxon>
        <taxon>Katanobacteria</taxon>
    </lineage>
</organism>
<sequence>MYKRKSALKYKKEAIQDKSLLFIVAGLLLFGLVIIFNTTTVQSLKIFGDANRFFINHIIWLLIGLMVFLLMYKINILKIITLNKFFYIFSLMFLVILALASFIPCEQPLIFARCENEANRWFYFNPTPLPQIPLIGEIGFQPSEFAKFTLILFLGVQLSISYKKKYRHFWNYLFASGAYAGLILLQPNMSTAVTVFAIGTFMYLASGASIKPLIIMTPLILLLGFIFIVSTPYRRERLATYLKPNETSLDSDEAYQIKQAKIALGSGGLFGKGFGESRQKYGYTPEIASDATFAIVGEEFGFIGVTILLFVYGGLIYKGMLIAKRSDDPVFSLIAVGITTWIGLQVLVHVCSNAGIIPYTGMTLPLISYGGSSLVFTLMGLGLLANINKSI</sequence>